<organism evidence="5 6">
    <name type="scientific">Noviherbaspirillum aridicola</name>
    <dbReference type="NCBI Taxonomy" id="2849687"/>
    <lineage>
        <taxon>Bacteria</taxon>
        <taxon>Pseudomonadati</taxon>
        <taxon>Pseudomonadota</taxon>
        <taxon>Betaproteobacteria</taxon>
        <taxon>Burkholderiales</taxon>
        <taxon>Oxalobacteraceae</taxon>
        <taxon>Noviherbaspirillum</taxon>
    </lineage>
</organism>
<dbReference type="Gene3D" id="3.30.70.270">
    <property type="match status" value="1"/>
</dbReference>
<feature type="domain" description="GGDEF" evidence="4">
    <location>
        <begin position="467"/>
        <end position="600"/>
    </location>
</feature>
<dbReference type="InterPro" id="IPR000014">
    <property type="entry name" value="PAS"/>
</dbReference>
<sequence length="862" mass="95708">MKDATPSHEKPPAPSALHAAAENAQACDVQGEIARYKRNQERLESLLNAARTEYRSTFELAAVGIAHVAPDGTFLRVNPYICRMLGYAADEMLGKSFQDVTYPDDLAGDREKLNAVLAGELNSYVLEKRYIRKDGSTVWGHLTVSLVRDQYGRPVYFIAVVKDIDERRRAVDALARSRARLKAVLETLSEGVLVFDAGGHVLEANSVAMALFGYQRQEEISGSLEDLDKTFDVFDPEGKRVPPADWPVRHLLRGEPVNGVELLVQRKGTQRRWTGRFSGWMVRVDHNDSPLAVLTVTDVTYQRQAEAAVRIGKERLRLAFDSIPDPMIIYDGNMRVRAANEALLRETGLRKEDLIGRRDHESCSLFLASVRPTLERAFRSGVAQSDDVAFSDGEALRNLMVTCVPLPGPAGSQHEVMVVCHEYTERRKAEESARHAALHDPLTGLPNRALLFEYARHLFAGARRAGETVAVAFIDLDRFKPINDMHGHAVGDAVLREVSSRLQRCVRGEDIVFRLGGDEFLILLPGLDPRQEPEAVARHILDALQAPCRVGVLEIGLSASIGISLFPLHASDIDALVSHADAAMYEAKLRGRNQVQSYTPEVAEKVRSHVQIEGVLKQALRENGLCLHYQPVVDIHTGRLVSVEALVRFADGAWPPDRFVPIAESSGLIAELGEWVLAEVCRQLAKWRREGMPPVPIAINVSALQFRNNVFMESLFAAIKAGRVPAGEIQIELTETAVMEDLRVAVGMLQRLRGEGVKVALDDFGTGYSSLNYLSQLPLDKIKVDKTFIHRLFTDEASRAVTDSIIALGRALNLEIVAEGIECREELAYLRELGCDQAQGYYLCRPISGDEFSAWYRRHGQA</sequence>
<dbReference type="InterPro" id="IPR052155">
    <property type="entry name" value="Biofilm_reg_signaling"/>
</dbReference>
<feature type="domain" description="EAL" evidence="3">
    <location>
        <begin position="609"/>
        <end position="860"/>
    </location>
</feature>
<evidence type="ECO:0008006" key="7">
    <source>
        <dbReference type="Google" id="ProtNLM"/>
    </source>
</evidence>
<dbReference type="PROSITE" id="PS50887">
    <property type="entry name" value="GGDEF"/>
    <property type="match status" value="1"/>
</dbReference>
<dbReference type="Proteomes" id="UP000887222">
    <property type="component" value="Unassembled WGS sequence"/>
</dbReference>
<dbReference type="PROSITE" id="PS50112">
    <property type="entry name" value="PAS"/>
    <property type="match status" value="3"/>
</dbReference>
<dbReference type="NCBIfam" id="TIGR00254">
    <property type="entry name" value="GGDEF"/>
    <property type="match status" value="1"/>
</dbReference>
<dbReference type="PANTHER" id="PTHR44757">
    <property type="entry name" value="DIGUANYLATE CYCLASE DGCP"/>
    <property type="match status" value="1"/>
</dbReference>
<dbReference type="InterPro" id="IPR035965">
    <property type="entry name" value="PAS-like_dom_sf"/>
</dbReference>
<evidence type="ECO:0000259" key="4">
    <source>
        <dbReference type="PROSITE" id="PS50887"/>
    </source>
</evidence>
<dbReference type="Pfam" id="PF00563">
    <property type="entry name" value="EAL"/>
    <property type="match status" value="1"/>
</dbReference>
<feature type="domain" description="PAS" evidence="1">
    <location>
        <begin position="50"/>
        <end position="120"/>
    </location>
</feature>
<dbReference type="CDD" id="cd01948">
    <property type="entry name" value="EAL"/>
    <property type="match status" value="1"/>
</dbReference>
<dbReference type="InterPro" id="IPR001610">
    <property type="entry name" value="PAC"/>
</dbReference>
<dbReference type="InterPro" id="IPR029787">
    <property type="entry name" value="Nucleotide_cyclase"/>
</dbReference>
<reference evidence="5 6" key="1">
    <citation type="journal article" date="2022" name="Int. J. Syst. Evol. Microbiol.">
        <title>Noviherbaspirillum aridicola sp. nov., isolated from an arid soil in Pakistan.</title>
        <authorList>
            <person name="Khan I.U."/>
            <person name="Saqib M."/>
            <person name="Amin A."/>
            <person name="Hussain F."/>
            <person name="Li L."/>
            <person name="Liu Y.H."/>
            <person name="Fang B.Z."/>
            <person name="Ahmed I."/>
            <person name="Li W.J."/>
        </authorList>
    </citation>
    <scope>NUCLEOTIDE SEQUENCE [LARGE SCALE GENOMIC DNA]</scope>
    <source>
        <strain evidence="5 6">NCCP-691</strain>
    </source>
</reference>
<name>A0ABQ4PZL0_9BURK</name>
<accession>A0ABQ4PZL0</accession>
<dbReference type="RefSeq" id="WP_220806437.1">
    <property type="nucleotide sequence ID" value="NZ_BPMK01000001.1"/>
</dbReference>
<dbReference type="PANTHER" id="PTHR44757:SF2">
    <property type="entry name" value="BIOFILM ARCHITECTURE MAINTENANCE PROTEIN MBAA"/>
    <property type="match status" value="1"/>
</dbReference>
<dbReference type="Pfam" id="PF13188">
    <property type="entry name" value="PAS_8"/>
    <property type="match status" value="1"/>
</dbReference>
<dbReference type="Gene3D" id="3.30.450.20">
    <property type="entry name" value="PAS domain"/>
    <property type="match status" value="3"/>
</dbReference>
<dbReference type="InterPro" id="IPR000160">
    <property type="entry name" value="GGDEF_dom"/>
</dbReference>
<dbReference type="CDD" id="cd00130">
    <property type="entry name" value="PAS"/>
    <property type="match status" value="3"/>
</dbReference>
<comment type="caution">
    <text evidence="5">The sequence shown here is derived from an EMBL/GenBank/DDBJ whole genome shotgun (WGS) entry which is preliminary data.</text>
</comment>
<dbReference type="InterPro" id="IPR043128">
    <property type="entry name" value="Rev_trsase/Diguanyl_cyclase"/>
</dbReference>
<dbReference type="SMART" id="SM00091">
    <property type="entry name" value="PAS"/>
    <property type="match status" value="3"/>
</dbReference>
<feature type="domain" description="PAC" evidence="2">
    <location>
        <begin position="124"/>
        <end position="176"/>
    </location>
</feature>
<evidence type="ECO:0000313" key="5">
    <source>
        <dbReference type="EMBL" id="GIZ50263.1"/>
    </source>
</evidence>
<evidence type="ECO:0000259" key="2">
    <source>
        <dbReference type="PROSITE" id="PS50113"/>
    </source>
</evidence>
<dbReference type="Pfam" id="PF00990">
    <property type="entry name" value="GGDEF"/>
    <property type="match status" value="1"/>
</dbReference>
<dbReference type="NCBIfam" id="TIGR00229">
    <property type="entry name" value="sensory_box"/>
    <property type="match status" value="3"/>
</dbReference>
<dbReference type="SMART" id="SM00052">
    <property type="entry name" value="EAL"/>
    <property type="match status" value="1"/>
</dbReference>
<feature type="domain" description="PAS" evidence="1">
    <location>
        <begin position="312"/>
        <end position="357"/>
    </location>
</feature>
<dbReference type="CDD" id="cd01949">
    <property type="entry name" value="GGDEF"/>
    <property type="match status" value="1"/>
</dbReference>
<dbReference type="InterPro" id="IPR013656">
    <property type="entry name" value="PAS_4"/>
</dbReference>
<dbReference type="Pfam" id="PF08448">
    <property type="entry name" value="PAS_4"/>
    <property type="match status" value="1"/>
</dbReference>
<dbReference type="InterPro" id="IPR001633">
    <property type="entry name" value="EAL_dom"/>
</dbReference>
<dbReference type="Gene3D" id="3.20.20.450">
    <property type="entry name" value="EAL domain"/>
    <property type="match status" value="1"/>
</dbReference>
<dbReference type="EMBL" id="BPMK01000001">
    <property type="protein sequence ID" value="GIZ50263.1"/>
    <property type="molecule type" value="Genomic_DNA"/>
</dbReference>
<dbReference type="InterPro" id="IPR000700">
    <property type="entry name" value="PAS-assoc_C"/>
</dbReference>
<gene>
    <name evidence="5" type="ORF">NCCP691_02770</name>
</gene>
<evidence type="ECO:0000259" key="3">
    <source>
        <dbReference type="PROSITE" id="PS50883"/>
    </source>
</evidence>
<feature type="domain" description="PAS" evidence="1">
    <location>
        <begin position="177"/>
        <end position="255"/>
    </location>
</feature>
<dbReference type="Pfam" id="PF13426">
    <property type="entry name" value="PAS_9"/>
    <property type="match status" value="1"/>
</dbReference>
<dbReference type="SMART" id="SM00086">
    <property type="entry name" value="PAC"/>
    <property type="match status" value="1"/>
</dbReference>
<dbReference type="PROSITE" id="PS50883">
    <property type="entry name" value="EAL"/>
    <property type="match status" value="1"/>
</dbReference>
<dbReference type="InterPro" id="IPR035919">
    <property type="entry name" value="EAL_sf"/>
</dbReference>
<dbReference type="PROSITE" id="PS50113">
    <property type="entry name" value="PAC"/>
    <property type="match status" value="1"/>
</dbReference>
<evidence type="ECO:0000313" key="6">
    <source>
        <dbReference type="Proteomes" id="UP000887222"/>
    </source>
</evidence>
<dbReference type="SUPFAM" id="SSF141868">
    <property type="entry name" value="EAL domain-like"/>
    <property type="match status" value="1"/>
</dbReference>
<protein>
    <recommendedName>
        <fullName evidence="7">PAS domain S-box-containing protein/diguanylate cyclase (GGDEF)-like protein</fullName>
    </recommendedName>
</protein>
<keyword evidence="6" id="KW-1185">Reference proteome</keyword>
<dbReference type="SMART" id="SM00267">
    <property type="entry name" value="GGDEF"/>
    <property type="match status" value="1"/>
</dbReference>
<dbReference type="SUPFAM" id="SSF55073">
    <property type="entry name" value="Nucleotide cyclase"/>
    <property type="match status" value="1"/>
</dbReference>
<evidence type="ECO:0000259" key="1">
    <source>
        <dbReference type="PROSITE" id="PS50112"/>
    </source>
</evidence>
<proteinExistence type="predicted"/>
<dbReference type="SUPFAM" id="SSF55785">
    <property type="entry name" value="PYP-like sensor domain (PAS domain)"/>
    <property type="match status" value="3"/>
</dbReference>